<organism evidence="2 3">
    <name type="scientific">Amycolatopsis vancoresmycina DSM 44592</name>
    <dbReference type="NCBI Taxonomy" id="1292037"/>
    <lineage>
        <taxon>Bacteria</taxon>
        <taxon>Bacillati</taxon>
        <taxon>Actinomycetota</taxon>
        <taxon>Actinomycetes</taxon>
        <taxon>Pseudonocardiales</taxon>
        <taxon>Pseudonocardiaceae</taxon>
        <taxon>Amycolatopsis</taxon>
    </lineage>
</organism>
<dbReference type="SUPFAM" id="SSF51735">
    <property type="entry name" value="NAD(P)-binding Rossmann-fold domains"/>
    <property type="match status" value="1"/>
</dbReference>
<dbReference type="InterPro" id="IPR016040">
    <property type="entry name" value="NAD(P)-bd_dom"/>
</dbReference>
<dbReference type="Gene3D" id="3.40.50.720">
    <property type="entry name" value="NAD(P)-binding Rossmann-like Domain"/>
    <property type="match status" value="1"/>
</dbReference>
<reference evidence="2 3" key="1">
    <citation type="submission" date="2013-02" db="EMBL/GenBank/DDBJ databases">
        <title>Draft genome sequence of Amycolatopsis vancoresmycina strain DSM 44592T.</title>
        <authorList>
            <person name="Kumar S."/>
            <person name="Kaur N."/>
            <person name="Kaur C."/>
            <person name="Raghava G.P.S."/>
            <person name="Mayilraj S."/>
        </authorList>
    </citation>
    <scope>NUCLEOTIDE SEQUENCE [LARGE SCALE GENOMIC DNA]</scope>
    <source>
        <strain evidence="2 3">DSM 44592</strain>
    </source>
</reference>
<dbReference type="PANTHER" id="PTHR43162">
    <property type="match status" value="1"/>
</dbReference>
<gene>
    <name evidence="2" type="ORF">H480_18369</name>
</gene>
<evidence type="ECO:0000313" key="3">
    <source>
        <dbReference type="Proteomes" id="UP000014139"/>
    </source>
</evidence>
<evidence type="ECO:0000259" key="1">
    <source>
        <dbReference type="Pfam" id="PF13460"/>
    </source>
</evidence>
<feature type="domain" description="NAD(P)-binding" evidence="1">
    <location>
        <begin position="7"/>
        <end position="167"/>
    </location>
</feature>
<dbReference type="Gene3D" id="3.90.25.10">
    <property type="entry name" value="UDP-galactose 4-epimerase, domain 1"/>
    <property type="match status" value="1"/>
</dbReference>
<comment type="caution">
    <text evidence="2">The sequence shown here is derived from an EMBL/GenBank/DDBJ whole genome shotgun (WGS) entry which is preliminary data.</text>
</comment>
<dbReference type="RefSeq" id="WP_003084764.1">
    <property type="nucleotide sequence ID" value="NZ_AOUO01000242.1"/>
</dbReference>
<sequence length="263" mass="27945">MTVLVTGATGHTGRHVVAGLKAVGVHTRALVRGETGDPDAVRGDIRDLAEAAEGVDAVYLLWPFFTADGIEEALEPLAGKKIVYLSAMSAEAEAEAGDGGVWGDVEAAVRKVTGDWTFLRVTGLATNALAWAPQAKTGVVRAAYGQAKRSVVHERDVADMAVKALTEDHKGQIYLVTGPEALAHAEQARLIGDALGTPVAWEEQPPEEAIEQLATYLGAEFAKAAVDHWASLVDDPEPVSLDVARVTGHPARPFDEWAREHFS</sequence>
<dbReference type="Proteomes" id="UP000014139">
    <property type="component" value="Unassembled WGS sequence"/>
</dbReference>
<proteinExistence type="predicted"/>
<dbReference type="PANTHER" id="PTHR43162:SF1">
    <property type="entry name" value="PRESTALK A DIFFERENTIATION PROTEIN A"/>
    <property type="match status" value="1"/>
</dbReference>
<keyword evidence="3" id="KW-1185">Reference proteome</keyword>
<dbReference type="OrthoDB" id="3207931at2"/>
<accession>R1I9M4</accession>
<dbReference type="EMBL" id="AOUO01000242">
    <property type="protein sequence ID" value="EOD67084.1"/>
    <property type="molecule type" value="Genomic_DNA"/>
</dbReference>
<protein>
    <submittedName>
        <fullName evidence="2">Nucleotide-diphosphate-sugar epimerase/NmrA family protein</fullName>
    </submittedName>
</protein>
<dbReference type="Pfam" id="PF13460">
    <property type="entry name" value="NAD_binding_10"/>
    <property type="match status" value="1"/>
</dbReference>
<dbReference type="AlphaFoldDB" id="R1I9M4"/>
<dbReference type="InterPro" id="IPR051604">
    <property type="entry name" value="Ergot_Alk_Oxidoreductase"/>
</dbReference>
<dbReference type="InterPro" id="IPR036291">
    <property type="entry name" value="NAD(P)-bd_dom_sf"/>
</dbReference>
<dbReference type="eggNOG" id="COG0702">
    <property type="taxonomic scope" value="Bacteria"/>
</dbReference>
<name>R1I9M4_9PSEU</name>
<dbReference type="PATRIC" id="fig|1292037.4.peg.3504"/>
<evidence type="ECO:0000313" key="2">
    <source>
        <dbReference type="EMBL" id="EOD67084.1"/>
    </source>
</evidence>